<dbReference type="Proteomes" id="UP001500886">
    <property type="component" value="Unassembled WGS sequence"/>
</dbReference>
<proteinExistence type="predicted"/>
<dbReference type="InterPro" id="IPR023809">
    <property type="entry name" value="Thiopep_bacteriocin_synth_dom"/>
</dbReference>
<evidence type="ECO:0000313" key="2">
    <source>
        <dbReference type="EMBL" id="GAA2711408.1"/>
    </source>
</evidence>
<protein>
    <recommendedName>
        <fullName evidence="1">Thiopeptide-type bacteriocin biosynthesis domain-containing protein</fullName>
    </recommendedName>
</protein>
<organism evidence="2 3">
    <name type="scientific">Streptomyces luteosporeus</name>
    <dbReference type="NCBI Taxonomy" id="173856"/>
    <lineage>
        <taxon>Bacteria</taxon>
        <taxon>Bacillati</taxon>
        <taxon>Actinomycetota</taxon>
        <taxon>Actinomycetes</taxon>
        <taxon>Kitasatosporales</taxon>
        <taxon>Streptomycetaceae</taxon>
        <taxon>Streptomyces</taxon>
    </lineage>
</organism>
<gene>
    <name evidence="2" type="ORF">GCM10010315_13250</name>
</gene>
<evidence type="ECO:0000259" key="1">
    <source>
        <dbReference type="Pfam" id="PF14028"/>
    </source>
</evidence>
<accession>A0ABN3TM10</accession>
<name>A0ABN3TM10_9ACTN</name>
<evidence type="ECO:0000313" key="3">
    <source>
        <dbReference type="Proteomes" id="UP001500886"/>
    </source>
</evidence>
<comment type="caution">
    <text evidence="2">The sequence shown here is derived from an EMBL/GenBank/DDBJ whole genome shotgun (WGS) entry which is preliminary data.</text>
</comment>
<dbReference type="EMBL" id="BAAASL010000004">
    <property type="protein sequence ID" value="GAA2711408.1"/>
    <property type="molecule type" value="Genomic_DNA"/>
</dbReference>
<feature type="domain" description="Thiopeptide-type bacteriocin biosynthesis" evidence="1">
    <location>
        <begin position="5"/>
        <end position="227"/>
    </location>
</feature>
<sequence>MLTVLRAYHYAPRKAGLLTRAVLPLLDDLRRTDGHDVAFVTRHWDGGSHLALHLGPGPVRADAAALLGERVAALGEPGETWSEAEYAARRREYEAAEERTARHASPFAHGTVRMEEAGDPAPLEAVRHTMLTGLTRVLADAAESGPGLVLQLLLAAGSVFPGGLRFGSLSYRSHAEAYLAASPHEHPLRERFEQAYQQRAEALDQLVADALATPAALPAYGTFAQAYARLREPDMDGPVRALLGAADEAAALPQPGRMSAFHATLQHSGFHSRPPEGFLPYRVLVNWLYELLPVLDVTTVHRYLYCYCTARAVDERLGEAWQDRLKTRPTRHAPH</sequence>
<dbReference type="RefSeq" id="WP_344433826.1">
    <property type="nucleotide sequence ID" value="NZ_BAAASL010000004.1"/>
</dbReference>
<keyword evidence="3" id="KW-1185">Reference proteome</keyword>
<dbReference type="Pfam" id="PF14028">
    <property type="entry name" value="Lant_dehydr_C"/>
    <property type="match status" value="1"/>
</dbReference>
<reference evidence="2 3" key="1">
    <citation type="journal article" date="2019" name="Int. J. Syst. Evol. Microbiol.">
        <title>The Global Catalogue of Microorganisms (GCM) 10K type strain sequencing project: providing services to taxonomists for standard genome sequencing and annotation.</title>
        <authorList>
            <consortium name="The Broad Institute Genomics Platform"/>
            <consortium name="The Broad Institute Genome Sequencing Center for Infectious Disease"/>
            <person name="Wu L."/>
            <person name="Ma J."/>
        </authorList>
    </citation>
    <scope>NUCLEOTIDE SEQUENCE [LARGE SCALE GENOMIC DNA]</scope>
    <source>
        <strain evidence="2 3">JCM 4542</strain>
    </source>
</reference>